<keyword evidence="1" id="KW-0328">Glycosyltransferase</keyword>
<dbReference type="Proteomes" id="UP000321225">
    <property type="component" value="Unassembled WGS sequence"/>
</dbReference>
<dbReference type="PANTHER" id="PTHR12526:SF635">
    <property type="entry name" value="GLYCOSYL TRANSFERASE GROUP 1"/>
    <property type="match status" value="1"/>
</dbReference>
<protein>
    <submittedName>
        <fullName evidence="4">Glycosyl transferase</fullName>
    </submittedName>
</protein>
<reference evidence="4 5" key="1">
    <citation type="submission" date="2019-07" db="EMBL/GenBank/DDBJ databases">
        <title>Whole genome shotgun sequence of Microbacterium aerolatum NBRC 103071.</title>
        <authorList>
            <person name="Hosoyama A."/>
            <person name="Uohara A."/>
            <person name="Ohji S."/>
            <person name="Ichikawa N."/>
        </authorList>
    </citation>
    <scope>NUCLEOTIDE SEQUENCE [LARGE SCALE GENOMIC DNA]</scope>
    <source>
        <strain evidence="4 5">NBRC 103071</strain>
    </source>
</reference>
<dbReference type="InterPro" id="IPR028098">
    <property type="entry name" value="Glyco_trans_4-like_N"/>
</dbReference>
<dbReference type="RefSeq" id="WP_186806077.1">
    <property type="nucleotide sequence ID" value="NZ_BJUW01000001.1"/>
</dbReference>
<proteinExistence type="predicted"/>
<dbReference type="Gene3D" id="3.40.50.2000">
    <property type="entry name" value="Glycogen Phosphorylase B"/>
    <property type="match status" value="2"/>
</dbReference>
<dbReference type="SUPFAM" id="SSF53756">
    <property type="entry name" value="UDP-Glycosyltransferase/glycogen phosphorylase"/>
    <property type="match status" value="1"/>
</dbReference>
<comment type="caution">
    <text evidence="4">The sequence shown here is derived from an EMBL/GenBank/DDBJ whole genome shotgun (WGS) entry which is preliminary data.</text>
</comment>
<organism evidence="4 5">
    <name type="scientific">Microbacterium aerolatum</name>
    <dbReference type="NCBI Taxonomy" id="153731"/>
    <lineage>
        <taxon>Bacteria</taxon>
        <taxon>Bacillati</taxon>
        <taxon>Actinomycetota</taxon>
        <taxon>Actinomycetes</taxon>
        <taxon>Micrococcales</taxon>
        <taxon>Microbacteriaceae</taxon>
        <taxon>Microbacterium</taxon>
    </lineage>
</organism>
<keyword evidence="5" id="KW-1185">Reference proteome</keyword>
<evidence type="ECO:0000256" key="2">
    <source>
        <dbReference type="ARBA" id="ARBA00022679"/>
    </source>
</evidence>
<keyword evidence="2 4" id="KW-0808">Transferase</keyword>
<evidence type="ECO:0000259" key="3">
    <source>
        <dbReference type="Pfam" id="PF13579"/>
    </source>
</evidence>
<dbReference type="GO" id="GO:0016757">
    <property type="term" value="F:glycosyltransferase activity"/>
    <property type="evidence" value="ECO:0007669"/>
    <property type="project" value="UniProtKB-KW"/>
</dbReference>
<dbReference type="PANTHER" id="PTHR12526">
    <property type="entry name" value="GLYCOSYLTRANSFERASE"/>
    <property type="match status" value="1"/>
</dbReference>
<dbReference type="CDD" id="cd03794">
    <property type="entry name" value="GT4_WbuB-like"/>
    <property type="match status" value="1"/>
</dbReference>
<dbReference type="Pfam" id="PF13692">
    <property type="entry name" value="Glyco_trans_1_4"/>
    <property type="match status" value="1"/>
</dbReference>
<dbReference type="Pfam" id="PF13579">
    <property type="entry name" value="Glyco_trans_4_4"/>
    <property type="match status" value="1"/>
</dbReference>
<evidence type="ECO:0000313" key="4">
    <source>
        <dbReference type="EMBL" id="GEK84945.1"/>
    </source>
</evidence>
<name>A0A511A9T1_9MICO</name>
<dbReference type="EMBL" id="BJUW01000001">
    <property type="protein sequence ID" value="GEK84945.1"/>
    <property type="molecule type" value="Genomic_DNA"/>
</dbReference>
<gene>
    <name evidence="4" type="ORF">MAE01_01210</name>
</gene>
<evidence type="ECO:0000256" key="1">
    <source>
        <dbReference type="ARBA" id="ARBA00022676"/>
    </source>
</evidence>
<sequence>MTAPRLLIASRLYPPEVSAGSFRLGALGRALARAGASVRVLTTVPPAHAPAGQNERDVDVRRWPVLRDSGGNVRGYVQYLSFDAPLLLRMLFTRYDVAVAESPPTTGLVVGIASALRRRPFAYYAADVWTDGVISMGAPRFVVSVMRMIERAVLRRARTVISVSDEVTERLLVLDADPARIATVGNGIDTDIFSPDVEPIADAGRYLIYTGTMSEWQQPEIFIHAFARIAADYPDVRLKFFGQGVVEASLRRIAEDILPGRVDFGGVVSPQLSARWIRGAAASLVSIVPGIGYDFARPTKTYAAAAVGTPVLFAGPATGARLVRDGGLGRAVTFDVDAVAAGMLDLLAEEANGTCMRLRPERASWARAHVSLHAVADRAVAAIAQATGEWATKLVSGSADLDSEPESRSSD</sequence>
<evidence type="ECO:0000313" key="5">
    <source>
        <dbReference type="Proteomes" id="UP000321225"/>
    </source>
</evidence>
<dbReference type="AlphaFoldDB" id="A0A511A9T1"/>
<feature type="domain" description="Glycosyltransferase subfamily 4-like N-terminal" evidence="3">
    <location>
        <begin position="24"/>
        <end position="187"/>
    </location>
</feature>
<accession>A0A511A9T1</accession>